<evidence type="ECO:0000256" key="1">
    <source>
        <dbReference type="ARBA" id="ARBA00022771"/>
    </source>
</evidence>
<feature type="compositionally biased region" description="Acidic residues" evidence="3">
    <location>
        <begin position="430"/>
        <end position="439"/>
    </location>
</feature>
<feature type="region of interest" description="Disordered" evidence="3">
    <location>
        <begin position="349"/>
        <end position="511"/>
    </location>
</feature>
<evidence type="ECO:0000313" key="7">
    <source>
        <dbReference type="Proteomes" id="UP000799444"/>
    </source>
</evidence>
<dbReference type="Gene3D" id="3.30.160.60">
    <property type="entry name" value="Classic Zinc Finger"/>
    <property type="match status" value="1"/>
</dbReference>
<dbReference type="Pfam" id="PF12874">
    <property type="entry name" value="zf-met"/>
    <property type="match status" value="1"/>
</dbReference>
<dbReference type="Proteomes" id="UP000799444">
    <property type="component" value="Unassembled WGS sequence"/>
</dbReference>
<feature type="domain" description="J" evidence="4">
    <location>
        <begin position="21"/>
        <end position="87"/>
    </location>
</feature>
<dbReference type="InterPro" id="IPR036869">
    <property type="entry name" value="J_dom_sf"/>
</dbReference>
<dbReference type="PANTHER" id="PTHR44029:SF1">
    <property type="entry name" value="DNAJ HOMOLOG SUBFAMILY C MEMBER 21"/>
    <property type="match status" value="1"/>
</dbReference>
<feature type="region of interest" description="Disordered" evidence="3">
    <location>
        <begin position="531"/>
        <end position="551"/>
    </location>
</feature>
<feature type="compositionally biased region" description="Polar residues" evidence="3">
    <location>
        <begin position="458"/>
        <end position="472"/>
    </location>
</feature>
<feature type="domain" description="C2H2-type" evidence="5">
    <location>
        <begin position="508"/>
        <end position="538"/>
    </location>
</feature>
<dbReference type="InterPro" id="IPR001623">
    <property type="entry name" value="DnaJ_domain"/>
</dbReference>
<dbReference type="InterPro" id="IPR051964">
    <property type="entry name" value="Chaperone_stress_response"/>
</dbReference>
<evidence type="ECO:0000256" key="3">
    <source>
        <dbReference type="SAM" id="MobiDB-lite"/>
    </source>
</evidence>
<dbReference type="PROSITE" id="PS50157">
    <property type="entry name" value="ZINC_FINGER_C2H2_2"/>
    <property type="match status" value="2"/>
</dbReference>
<dbReference type="SMART" id="SM00451">
    <property type="entry name" value="ZnF_U1"/>
    <property type="match status" value="1"/>
</dbReference>
<comment type="caution">
    <text evidence="6">The sequence shown here is derived from an EMBL/GenBank/DDBJ whole genome shotgun (WGS) entry which is preliminary data.</text>
</comment>
<evidence type="ECO:0000259" key="5">
    <source>
        <dbReference type="PROSITE" id="PS50157"/>
    </source>
</evidence>
<dbReference type="Pfam" id="PF00226">
    <property type="entry name" value="DnaJ"/>
    <property type="match status" value="1"/>
</dbReference>
<feature type="region of interest" description="Disordered" evidence="3">
    <location>
        <begin position="246"/>
        <end position="277"/>
    </location>
</feature>
<keyword evidence="1 2" id="KW-0863">Zinc-finger</keyword>
<dbReference type="InterPro" id="IPR013087">
    <property type="entry name" value="Znf_C2H2_type"/>
</dbReference>
<dbReference type="SMART" id="SM00355">
    <property type="entry name" value="ZnF_C2H2"/>
    <property type="match status" value="2"/>
</dbReference>
<gene>
    <name evidence="6" type="ORF">EJ04DRAFT_486722</name>
</gene>
<feature type="compositionally biased region" description="Basic and acidic residues" evidence="3">
    <location>
        <begin position="253"/>
        <end position="264"/>
    </location>
</feature>
<dbReference type="OrthoDB" id="5894at2759"/>
<keyword evidence="7" id="KW-1185">Reference proteome</keyword>
<dbReference type="GO" id="GO:0005737">
    <property type="term" value="C:cytoplasm"/>
    <property type="evidence" value="ECO:0007669"/>
    <property type="project" value="TreeGrafter"/>
</dbReference>
<dbReference type="SMART" id="SM00271">
    <property type="entry name" value="DnaJ"/>
    <property type="match status" value="1"/>
</dbReference>
<dbReference type="InterPro" id="IPR054076">
    <property type="entry name" value="ZUO1-like_ZHD"/>
</dbReference>
<evidence type="ECO:0000256" key="2">
    <source>
        <dbReference type="PROSITE-ProRule" id="PRU00042"/>
    </source>
</evidence>
<keyword evidence="1 2" id="KW-0479">Metal-binding</keyword>
<evidence type="ECO:0000259" key="4">
    <source>
        <dbReference type="PROSITE" id="PS50076"/>
    </source>
</evidence>
<dbReference type="SUPFAM" id="SSF46565">
    <property type="entry name" value="Chaperone J-domain"/>
    <property type="match status" value="1"/>
</dbReference>
<feature type="compositionally biased region" description="Low complexity" evidence="3">
    <location>
        <begin position="417"/>
        <end position="429"/>
    </location>
</feature>
<dbReference type="EMBL" id="ML996110">
    <property type="protein sequence ID" value="KAF2738342.1"/>
    <property type="molecule type" value="Genomic_DNA"/>
</dbReference>
<dbReference type="GO" id="GO:0008270">
    <property type="term" value="F:zinc ion binding"/>
    <property type="evidence" value="ECO:0007669"/>
    <property type="project" value="UniProtKB-KW"/>
</dbReference>
<reference evidence="6" key="1">
    <citation type="journal article" date="2020" name="Stud. Mycol.">
        <title>101 Dothideomycetes genomes: a test case for predicting lifestyles and emergence of pathogens.</title>
        <authorList>
            <person name="Haridas S."/>
            <person name="Albert R."/>
            <person name="Binder M."/>
            <person name="Bloem J."/>
            <person name="Labutti K."/>
            <person name="Salamov A."/>
            <person name="Andreopoulos B."/>
            <person name="Baker S."/>
            <person name="Barry K."/>
            <person name="Bills G."/>
            <person name="Bluhm B."/>
            <person name="Cannon C."/>
            <person name="Castanera R."/>
            <person name="Culley D."/>
            <person name="Daum C."/>
            <person name="Ezra D."/>
            <person name="Gonzalez J."/>
            <person name="Henrissat B."/>
            <person name="Kuo A."/>
            <person name="Liang C."/>
            <person name="Lipzen A."/>
            <person name="Lutzoni F."/>
            <person name="Magnuson J."/>
            <person name="Mondo S."/>
            <person name="Nolan M."/>
            <person name="Ohm R."/>
            <person name="Pangilinan J."/>
            <person name="Park H.-J."/>
            <person name="Ramirez L."/>
            <person name="Alfaro M."/>
            <person name="Sun H."/>
            <person name="Tritt A."/>
            <person name="Yoshinaga Y."/>
            <person name="Zwiers L.-H."/>
            <person name="Turgeon B."/>
            <person name="Goodwin S."/>
            <person name="Spatafora J."/>
            <person name="Crous P."/>
            <person name="Grigoriev I."/>
        </authorList>
    </citation>
    <scope>NUCLEOTIDE SEQUENCE</scope>
    <source>
        <strain evidence="6">CBS 125425</strain>
    </source>
</reference>
<feature type="region of interest" description="Disordered" evidence="3">
    <location>
        <begin position="284"/>
        <end position="303"/>
    </location>
</feature>
<feature type="compositionally biased region" description="Low complexity" evidence="3">
    <location>
        <begin position="265"/>
        <end position="277"/>
    </location>
</feature>
<dbReference type="Pfam" id="PF21884">
    <property type="entry name" value="ZUO1-like_ZHD"/>
    <property type="match status" value="1"/>
</dbReference>
<evidence type="ECO:0000313" key="6">
    <source>
        <dbReference type="EMBL" id="KAF2738342.1"/>
    </source>
</evidence>
<protein>
    <submittedName>
        <fullName evidence="6">DnaJ-domain-containing protein</fullName>
    </submittedName>
</protein>
<dbReference type="GO" id="GO:0003676">
    <property type="term" value="F:nucleic acid binding"/>
    <property type="evidence" value="ECO:0007669"/>
    <property type="project" value="InterPro"/>
</dbReference>
<feature type="domain" description="C2H2-type" evidence="5">
    <location>
        <begin position="308"/>
        <end position="337"/>
    </location>
</feature>
<proteinExistence type="predicted"/>
<dbReference type="Gene3D" id="1.10.287.110">
    <property type="entry name" value="DnaJ domain"/>
    <property type="match status" value="1"/>
</dbReference>
<dbReference type="SUPFAM" id="SSF57667">
    <property type="entry name" value="beta-beta-alpha zinc fingers"/>
    <property type="match status" value="1"/>
</dbReference>
<dbReference type="InterPro" id="IPR036236">
    <property type="entry name" value="Znf_C2H2_sf"/>
</dbReference>
<accession>A0A9P4V3C0</accession>
<organism evidence="6 7">
    <name type="scientific">Polyplosphaeria fusca</name>
    <dbReference type="NCBI Taxonomy" id="682080"/>
    <lineage>
        <taxon>Eukaryota</taxon>
        <taxon>Fungi</taxon>
        <taxon>Dikarya</taxon>
        <taxon>Ascomycota</taxon>
        <taxon>Pezizomycotina</taxon>
        <taxon>Dothideomycetes</taxon>
        <taxon>Pleosporomycetidae</taxon>
        <taxon>Pleosporales</taxon>
        <taxon>Tetraplosphaeriaceae</taxon>
        <taxon>Polyplosphaeria</taxon>
    </lineage>
</organism>
<sequence length="551" mass="61372">MGAAQSTGEEPVLGAVEVKTSYYELLGVERTATEDELKKAYRKKALELHPDRNFGDVERTTALFSDIQSAYEVLSDPQERAWYDAHEGDILRGGEGGAEAHYEHNMRSTTADDIARMMGKFRGSTKYTDAPDGFFGFLRDFFEQLVKEEEHAANYEGVDVPVYPFFGHKDDTYDDVVRSFYAVWSGFSTRKSFAWKDIYRMSEAPDRRIRRLMEKENQRLRDAGIREYNDAVRTLILFVRRRDPRYTPNTQTEEQRAKAQRDAAKAQAARSRAAQAAKLQEAAIPSWATAREPEELVEDEEEEEVHHYECEVCKKTFKSDAQFEAHEKSKKHQKAVSAVKRKMHKENAMFNLDREAQASGVVKPMSGDEASGDAEAGSYDDDIENLADSVDGLGLEDGDGHERSSLDGESETEEAHAPAASTAQTSSAPETDDDDDDDEYASRSDIEARLAGFRNTDELSTAATSLPETSPETEAAASVDGPKLGKAAQKRAKKAAKQAEQTEESAQHKCNSCNKDFSTKNQLFQHLKDFPKHAALKPATGGGGGKRGKKK</sequence>
<dbReference type="PROSITE" id="PS00028">
    <property type="entry name" value="ZINC_FINGER_C2H2_1"/>
    <property type="match status" value="1"/>
</dbReference>
<dbReference type="AlphaFoldDB" id="A0A9P4V3C0"/>
<name>A0A9P4V3C0_9PLEO</name>
<dbReference type="InterPro" id="IPR003604">
    <property type="entry name" value="Matrin/U1-like-C_Znf_C2H2"/>
</dbReference>
<dbReference type="InterPro" id="IPR018253">
    <property type="entry name" value="DnaJ_domain_CS"/>
</dbReference>
<dbReference type="PROSITE" id="PS50076">
    <property type="entry name" value="DNAJ_2"/>
    <property type="match status" value="1"/>
</dbReference>
<dbReference type="PANTHER" id="PTHR44029">
    <property type="entry name" value="DNAJ HOMOLOG SUBFAMILY C MEMBER 21"/>
    <property type="match status" value="1"/>
</dbReference>
<keyword evidence="1 2" id="KW-0862">Zinc</keyword>
<dbReference type="PROSITE" id="PS00636">
    <property type="entry name" value="DNAJ_1"/>
    <property type="match status" value="1"/>
</dbReference>
<dbReference type="CDD" id="cd06257">
    <property type="entry name" value="DnaJ"/>
    <property type="match status" value="1"/>
</dbReference>
<dbReference type="PRINTS" id="PR00625">
    <property type="entry name" value="JDOMAIN"/>
</dbReference>